<organism evidence="1 2">
    <name type="scientific">Mythimna loreyi</name>
    <dbReference type="NCBI Taxonomy" id="667449"/>
    <lineage>
        <taxon>Eukaryota</taxon>
        <taxon>Metazoa</taxon>
        <taxon>Ecdysozoa</taxon>
        <taxon>Arthropoda</taxon>
        <taxon>Hexapoda</taxon>
        <taxon>Insecta</taxon>
        <taxon>Pterygota</taxon>
        <taxon>Neoptera</taxon>
        <taxon>Endopterygota</taxon>
        <taxon>Lepidoptera</taxon>
        <taxon>Glossata</taxon>
        <taxon>Ditrysia</taxon>
        <taxon>Noctuoidea</taxon>
        <taxon>Noctuidae</taxon>
        <taxon>Noctuinae</taxon>
        <taxon>Hadenini</taxon>
        <taxon>Mythimna</taxon>
    </lineage>
</organism>
<keyword evidence="2" id="KW-1185">Reference proteome</keyword>
<gene>
    <name evidence="1" type="ORF">PYW08_015585</name>
</gene>
<sequence>MHERLAFIKKMIDVSTDVKWQEMPFNIELHQNIWLAFDSVVKAMRLTEKMFRIYILLIVLHLFVYHLLGASKLISTIEAEHFRWSQFMVPPDPQSFRFLIRISLICFLVNLLENLLCQTKESCIKALEKIENVTSRSYLKNIVRVISTVEPMSVYHMFAINSLAIELIAFTLKYVIVLLQFRFSSS</sequence>
<name>A0ACC2QYR5_9NEOP</name>
<comment type="caution">
    <text evidence="1">The sequence shown here is derived from an EMBL/GenBank/DDBJ whole genome shotgun (WGS) entry which is preliminary data.</text>
</comment>
<accession>A0ACC2QYR5</accession>
<proteinExistence type="predicted"/>
<evidence type="ECO:0000313" key="1">
    <source>
        <dbReference type="EMBL" id="KAJ8727188.1"/>
    </source>
</evidence>
<dbReference type="Proteomes" id="UP001231649">
    <property type="component" value="Chromosome 7"/>
</dbReference>
<dbReference type="EMBL" id="CM056783">
    <property type="protein sequence ID" value="KAJ8727188.1"/>
    <property type="molecule type" value="Genomic_DNA"/>
</dbReference>
<reference evidence="1" key="1">
    <citation type="submission" date="2023-03" db="EMBL/GenBank/DDBJ databases">
        <title>Chromosome-level genomes of two armyworms, Mythimna separata and Mythimna loreyi, provide insights into the biosynthesis and reception of sex pheromones.</title>
        <authorList>
            <person name="Zhao H."/>
        </authorList>
    </citation>
    <scope>NUCLEOTIDE SEQUENCE</scope>
    <source>
        <strain evidence="1">BeijingLab</strain>
    </source>
</reference>
<evidence type="ECO:0000313" key="2">
    <source>
        <dbReference type="Proteomes" id="UP001231649"/>
    </source>
</evidence>
<protein>
    <submittedName>
        <fullName evidence="1">Uncharacterized protein</fullName>
    </submittedName>
</protein>